<accession>R7S4N2</accession>
<name>R7S4N2_PUNST</name>
<dbReference type="GeneID" id="18880063"/>
<protein>
    <submittedName>
        <fullName evidence="1">Uncharacterized protein</fullName>
    </submittedName>
</protein>
<sequence length="105" mass="11747">MSYTQPSTSMAVDSGLRSTLADEMARAERSGAGTFRDLPPEAVQGLDIDIEMEDVTVPAADATHPPAHDNWPQIRQDAIELLMHYYSVLKRSQEPPAQFTYVFFF</sequence>
<dbReference type="HOGENOM" id="CLU_2237955_0_0_1"/>
<dbReference type="KEGG" id="psq:PUNSTDRAFT_138386"/>
<dbReference type="AlphaFoldDB" id="R7S4N2"/>
<dbReference type="EMBL" id="JH687553">
    <property type="protein sequence ID" value="EIN04742.1"/>
    <property type="molecule type" value="Genomic_DNA"/>
</dbReference>
<evidence type="ECO:0000313" key="2">
    <source>
        <dbReference type="Proteomes" id="UP000054196"/>
    </source>
</evidence>
<reference evidence="2" key="1">
    <citation type="journal article" date="2012" name="Science">
        <title>The Paleozoic origin of enzymatic lignin decomposition reconstructed from 31 fungal genomes.</title>
        <authorList>
            <person name="Floudas D."/>
            <person name="Binder M."/>
            <person name="Riley R."/>
            <person name="Barry K."/>
            <person name="Blanchette R.A."/>
            <person name="Henrissat B."/>
            <person name="Martinez A.T."/>
            <person name="Otillar R."/>
            <person name="Spatafora J.W."/>
            <person name="Yadav J.S."/>
            <person name="Aerts A."/>
            <person name="Benoit I."/>
            <person name="Boyd A."/>
            <person name="Carlson A."/>
            <person name="Copeland A."/>
            <person name="Coutinho P.M."/>
            <person name="de Vries R.P."/>
            <person name="Ferreira P."/>
            <person name="Findley K."/>
            <person name="Foster B."/>
            <person name="Gaskell J."/>
            <person name="Glotzer D."/>
            <person name="Gorecki P."/>
            <person name="Heitman J."/>
            <person name="Hesse C."/>
            <person name="Hori C."/>
            <person name="Igarashi K."/>
            <person name="Jurgens J.A."/>
            <person name="Kallen N."/>
            <person name="Kersten P."/>
            <person name="Kohler A."/>
            <person name="Kuees U."/>
            <person name="Kumar T.K.A."/>
            <person name="Kuo A."/>
            <person name="LaButti K."/>
            <person name="Larrondo L.F."/>
            <person name="Lindquist E."/>
            <person name="Ling A."/>
            <person name="Lombard V."/>
            <person name="Lucas S."/>
            <person name="Lundell T."/>
            <person name="Martin R."/>
            <person name="McLaughlin D.J."/>
            <person name="Morgenstern I."/>
            <person name="Morin E."/>
            <person name="Murat C."/>
            <person name="Nagy L.G."/>
            <person name="Nolan M."/>
            <person name="Ohm R.A."/>
            <person name="Patyshakuliyeva A."/>
            <person name="Rokas A."/>
            <person name="Ruiz-Duenas F.J."/>
            <person name="Sabat G."/>
            <person name="Salamov A."/>
            <person name="Samejima M."/>
            <person name="Schmutz J."/>
            <person name="Slot J.C."/>
            <person name="St John F."/>
            <person name="Stenlid J."/>
            <person name="Sun H."/>
            <person name="Sun S."/>
            <person name="Syed K."/>
            <person name="Tsang A."/>
            <person name="Wiebenga A."/>
            <person name="Young D."/>
            <person name="Pisabarro A."/>
            <person name="Eastwood D.C."/>
            <person name="Martin F."/>
            <person name="Cullen D."/>
            <person name="Grigoriev I.V."/>
            <person name="Hibbett D.S."/>
        </authorList>
    </citation>
    <scope>NUCLEOTIDE SEQUENCE [LARGE SCALE GENOMIC DNA]</scope>
    <source>
        <strain evidence="2">HHB-11173 SS5</strain>
    </source>
</reference>
<dbReference type="RefSeq" id="XP_007388135.1">
    <property type="nucleotide sequence ID" value="XM_007388073.1"/>
</dbReference>
<organism evidence="1 2">
    <name type="scientific">Punctularia strigosozonata (strain HHB-11173)</name>
    <name type="common">White-rot fungus</name>
    <dbReference type="NCBI Taxonomy" id="741275"/>
    <lineage>
        <taxon>Eukaryota</taxon>
        <taxon>Fungi</taxon>
        <taxon>Dikarya</taxon>
        <taxon>Basidiomycota</taxon>
        <taxon>Agaricomycotina</taxon>
        <taxon>Agaricomycetes</taxon>
        <taxon>Corticiales</taxon>
        <taxon>Punctulariaceae</taxon>
        <taxon>Punctularia</taxon>
    </lineage>
</organism>
<evidence type="ECO:0000313" key="1">
    <source>
        <dbReference type="EMBL" id="EIN04742.1"/>
    </source>
</evidence>
<proteinExistence type="predicted"/>
<gene>
    <name evidence="1" type="ORF">PUNSTDRAFT_138386</name>
</gene>
<keyword evidence="2" id="KW-1185">Reference proteome</keyword>
<dbReference type="Proteomes" id="UP000054196">
    <property type="component" value="Unassembled WGS sequence"/>
</dbReference>